<dbReference type="InterPro" id="IPR036312">
    <property type="entry name" value="Bifun_inhib/LTP/seed_sf"/>
</dbReference>
<dbReference type="SUPFAM" id="SSF47699">
    <property type="entry name" value="Bifunctional inhibitor/lipid-transfer protein/seed storage 2S albumin"/>
    <property type="match status" value="1"/>
</dbReference>
<protein>
    <recommendedName>
        <fullName evidence="2">Bifunctional inhibitor/plant lipid transfer protein/seed storage helical domain-containing protein</fullName>
    </recommendedName>
</protein>
<dbReference type="InterPro" id="IPR016140">
    <property type="entry name" value="Bifunc_inhib/LTP/seed_store"/>
</dbReference>
<sequence>MASKTPATSVAFLLITFNLLFFTLVSSNYVPSCSTPPLPSYKNPKPYYPKPKTPPKGHGHKDACPIDTLKLGVCADLLNDLVHLVIGTPPNAQYCCSLIKDLVDLEAAACLCTVVKANVLGLELRVPISLSLMLNQCGRKVPSGFKCE</sequence>
<dbReference type="PANTHER" id="PTHR31731">
    <property type="match status" value="1"/>
</dbReference>
<feature type="signal peptide" evidence="1">
    <location>
        <begin position="1"/>
        <end position="27"/>
    </location>
</feature>
<dbReference type="Pfam" id="PF14547">
    <property type="entry name" value="Hydrophob_seed"/>
    <property type="match status" value="1"/>
</dbReference>
<feature type="chain" id="PRO_5044837228" description="Bifunctional inhibitor/plant lipid transfer protein/seed storage helical domain-containing protein" evidence="1">
    <location>
        <begin position="28"/>
        <end position="148"/>
    </location>
</feature>
<evidence type="ECO:0000313" key="3">
    <source>
        <dbReference type="EMBL" id="KAL3497467.1"/>
    </source>
</evidence>
<dbReference type="EMBL" id="JBJUIK010000017">
    <property type="protein sequence ID" value="KAL3497467.1"/>
    <property type="molecule type" value="Genomic_DNA"/>
</dbReference>
<proteinExistence type="predicted"/>
<organism evidence="3 4">
    <name type="scientific">Cinchona calisaya</name>
    <dbReference type="NCBI Taxonomy" id="153742"/>
    <lineage>
        <taxon>Eukaryota</taxon>
        <taxon>Viridiplantae</taxon>
        <taxon>Streptophyta</taxon>
        <taxon>Embryophyta</taxon>
        <taxon>Tracheophyta</taxon>
        <taxon>Spermatophyta</taxon>
        <taxon>Magnoliopsida</taxon>
        <taxon>eudicotyledons</taxon>
        <taxon>Gunneridae</taxon>
        <taxon>Pentapetalae</taxon>
        <taxon>asterids</taxon>
        <taxon>lamiids</taxon>
        <taxon>Gentianales</taxon>
        <taxon>Rubiaceae</taxon>
        <taxon>Cinchonoideae</taxon>
        <taxon>Cinchoneae</taxon>
        <taxon>Cinchona</taxon>
    </lineage>
</organism>
<dbReference type="Proteomes" id="UP001630127">
    <property type="component" value="Unassembled WGS sequence"/>
</dbReference>
<dbReference type="InterPro" id="IPR027923">
    <property type="entry name" value="Hydrophob_seed_dom"/>
</dbReference>
<dbReference type="InterPro" id="IPR051636">
    <property type="entry name" value="Plant_LTP/defense-related"/>
</dbReference>
<evidence type="ECO:0000256" key="1">
    <source>
        <dbReference type="SAM" id="SignalP"/>
    </source>
</evidence>
<comment type="caution">
    <text evidence="3">The sequence shown here is derived from an EMBL/GenBank/DDBJ whole genome shotgun (WGS) entry which is preliminary data.</text>
</comment>
<dbReference type="CDD" id="cd01958">
    <property type="entry name" value="HPS_like"/>
    <property type="match status" value="1"/>
</dbReference>
<feature type="domain" description="Bifunctional inhibitor/plant lipid transfer protein/seed storage helical" evidence="2">
    <location>
        <begin position="64"/>
        <end position="147"/>
    </location>
</feature>
<reference evidence="3 4" key="1">
    <citation type="submission" date="2024-11" db="EMBL/GenBank/DDBJ databases">
        <title>A near-complete genome assembly of Cinchona calisaya.</title>
        <authorList>
            <person name="Lian D.C."/>
            <person name="Zhao X.W."/>
            <person name="Wei L."/>
        </authorList>
    </citation>
    <scope>NUCLEOTIDE SEQUENCE [LARGE SCALE GENOMIC DNA]</scope>
    <source>
        <tissue evidence="3">Nenye</tissue>
    </source>
</reference>
<evidence type="ECO:0000259" key="2">
    <source>
        <dbReference type="SMART" id="SM00499"/>
    </source>
</evidence>
<evidence type="ECO:0000313" key="4">
    <source>
        <dbReference type="Proteomes" id="UP001630127"/>
    </source>
</evidence>
<gene>
    <name evidence="3" type="ORF">ACH5RR_040199</name>
</gene>
<dbReference type="AlphaFoldDB" id="A0ABD2XTC8"/>
<keyword evidence="4" id="KW-1185">Reference proteome</keyword>
<accession>A0ABD2XTC8</accession>
<name>A0ABD2XTC8_9GENT</name>
<dbReference type="Gene3D" id="1.10.110.10">
    <property type="entry name" value="Plant lipid-transfer and hydrophobic proteins"/>
    <property type="match status" value="1"/>
</dbReference>
<dbReference type="SMART" id="SM00499">
    <property type="entry name" value="AAI"/>
    <property type="match status" value="1"/>
</dbReference>
<keyword evidence="1" id="KW-0732">Signal</keyword>